<evidence type="ECO:0000313" key="3">
    <source>
        <dbReference type="Proteomes" id="UP000777438"/>
    </source>
</evidence>
<dbReference type="EMBL" id="JAGPYM010000112">
    <property type="protein sequence ID" value="KAH6867276.1"/>
    <property type="molecule type" value="Genomic_DNA"/>
</dbReference>
<dbReference type="PANTHER" id="PTHR38166:SF1">
    <property type="entry name" value="C2H2-TYPE DOMAIN-CONTAINING PROTEIN"/>
    <property type="match status" value="1"/>
</dbReference>
<feature type="non-terminal residue" evidence="2">
    <location>
        <position position="307"/>
    </location>
</feature>
<name>A0A9P8VQJ9_9HYPO</name>
<dbReference type="PANTHER" id="PTHR38166">
    <property type="entry name" value="C2H2-TYPE DOMAIN-CONTAINING PROTEIN-RELATED"/>
    <property type="match status" value="1"/>
</dbReference>
<protein>
    <recommendedName>
        <fullName evidence="4">C2H2-type domain-containing protein</fullName>
    </recommendedName>
</protein>
<sequence length="307" mass="34802">MTQLNNHDTGNETIRLPIRTVPMPEVASSHQPITVGWFSPRRRACDGRSDCPSGSESDSDSEDGAARGGTLSEDHSFHGQRPEIRQLANKRFKEWGIGFKYDGPPHKRSGTPKWRPDSTHLVGMEDSSDAELVAELVVVSRIDHPTRRVPLACPFYVSDPKKYQGCLLQFKQQSIGGLISHIQYHHAQPFYCPICRETFDTVIHRDDHVLEDTCELRDPKPIDGIGQYQIARLAGRDKPHRDEAQRWQRIWRSLFPDAEPPPSPYLDQGRGLAVLMAREFWEVQGQRCVSEVLESKSMLKGQADEKA</sequence>
<evidence type="ECO:0000256" key="1">
    <source>
        <dbReference type="SAM" id="MobiDB-lite"/>
    </source>
</evidence>
<organism evidence="2 3">
    <name type="scientific">Thelonectria olida</name>
    <dbReference type="NCBI Taxonomy" id="1576542"/>
    <lineage>
        <taxon>Eukaryota</taxon>
        <taxon>Fungi</taxon>
        <taxon>Dikarya</taxon>
        <taxon>Ascomycota</taxon>
        <taxon>Pezizomycotina</taxon>
        <taxon>Sordariomycetes</taxon>
        <taxon>Hypocreomycetidae</taxon>
        <taxon>Hypocreales</taxon>
        <taxon>Nectriaceae</taxon>
        <taxon>Thelonectria</taxon>
    </lineage>
</organism>
<dbReference type="OrthoDB" id="5241264at2759"/>
<feature type="compositionally biased region" description="Basic and acidic residues" evidence="1">
    <location>
        <begin position="72"/>
        <end position="82"/>
    </location>
</feature>
<accession>A0A9P8VQJ9</accession>
<feature type="region of interest" description="Disordered" evidence="1">
    <location>
        <begin position="41"/>
        <end position="82"/>
    </location>
</feature>
<comment type="caution">
    <text evidence="2">The sequence shown here is derived from an EMBL/GenBank/DDBJ whole genome shotgun (WGS) entry which is preliminary data.</text>
</comment>
<keyword evidence="3" id="KW-1185">Reference proteome</keyword>
<reference evidence="2 3" key="1">
    <citation type="journal article" date="2021" name="Nat. Commun.">
        <title>Genetic determinants of endophytism in the Arabidopsis root mycobiome.</title>
        <authorList>
            <person name="Mesny F."/>
            <person name="Miyauchi S."/>
            <person name="Thiergart T."/>
            <person name="Pickel B."/>
            <person name="Atanasova L."/>
            <person name="Karlsson M."/>
            <person name="Huettel B."/>
            <person name="Barry K.W."/>
            <person name="Haridas S."/>
            <person name="Chen C."/>
            <person name="Bauer D."/>
            <person name="Andreopoulos W."/>
            <person name="Pangilinan J."/>
            <person name="LaButti K."/>
            <person name="Riley R."/>
            <person name="Lipzen A."/>
            <person name="Clum A."/>
            <person name="Drula E."/>
            <person name="Henrissat B."/>
            <person name="Kohler A."/>
            <person name="Grigoriev I.V."/>
            <person name="Martin F.M."/>
            <person name="Hacquard S."/>
        </authorList>
    </citation>
    <scope>NUCLEOTIDE SEQUENCE [LARGE SCALE GENOMIC DNA]</scope>
    <source>
        <strain evidence="2 3">MPI-CAGE-CH-0241</strain>
    </source>
</reference>
<evidence type="ECO:0008006" key="4">
    <source>
        <dbReference type="Google" id="ProtNLM"/>
    </source>
</evidence>
<dbReference type="AlphaFoldDB" id="A0A9P8VQJ9"/>
<dbReference type="Proteomes" id="UP000777438">
    <property type="component" value="Unassembled WGS sequence"/>
</dbReference>
<proteinExistence type="predicted"/>
<gene>
    <name evidence="2" type="ORF">B0T10DRAFT_451889</name>
</gene>
<evidence type="ECO:0000313" key="2">
    <source>
        <dbReference type="EMBL" id="KAH6867276.1"/>
    </source>
</evidence>